<evidence type="ECO:0000259" key="7">
    <source>
        <dbReference type="Pfam" id="PF21365"/>
    </source>
</evidence>
<dbReference type="InterPro" id="IPR017853">
    <property type="entry name" value="GH"/>
</dbReference>
<accession>A0ABM0JQQ8</accession>
<dbReference type="Proteomes" id="UP000694888">
    <property type="component" value="Unplaced"/>
</dbReference>
<dbReference type="InterPro" id="IPR000322">
    <property type="entry name" value="Glyco_hydro_31_TIM"/>
</dbReference>
<keyword evidence="5" id="KW-1133">Transmembrane helix</keyword>
<evidence type="ECO:0000313" key="9">
    <source>
        <dbReference type="RefSeq" id="XP_005099320.1"/>
    </source>
</evidence>
<proteinExistence type="inferred from homology"/>
<keyword evidence="3 4" id="KW-0326">Glycosidase</keyword>
<name>A0ABM0JQQ8_APLCA</name>
<dbReference type="InterPro" id="IPR048395">
    <property type="entry name" value="Glyco_hydro_31_C"/>
</dbReference>
<evidence type="ECO:0000256" key="1">
    <source>
        <dbReference type="ARBA" id="ARBA00007806"/>
    </source>
</evidence>
<feature type="domain" description="Glycoside hydrolase family 31 TIM barrel" evidence="6">
    <location>
        <begin position="215"/>
        <end position="515"/>
    </location>
</feature>
<evidence type="ECO:0000256" key="2">
    <source>
        <dbReference type="ARBA" id="ARBA00022801"/>
    </source>
</evidence>
<dbReference type="SUPFAM" id="SSF51445">
    <property type="entry name" value="(Trans)glycosidases"/>
    <property type="match status" value="1"/>
</dbReference>
<dbReference type="PANTHER" id="PTHR43053">
    <property type="entry name" value="GLYCOSIDASE FAMILY 31"/>
    <property type="match status" value="1"/>
</dbReference>
<comment type="similarity">
    <text evidence="1 4">Belongs to the glycosyl hydrolase 31 family.</text>
</comment>
<evidence type="ECO:0000256" key="5">
    <source>
        <dbReference type="SAM" id="Phobius"/>
    </source>
</evidence>
<evidence type="ECO:0000256" key="4">
    <source>
        <dbReference type="RuleBase" id="RU361185"/>
    </source>
</evidence>
<evidence type="ECO:0000256" key="3">
    <source>
        <dbReference type="ARBA" id="ARBA00023295"/>
    </source>
</evidence>
<keyword evidence="5" id="KW-0472">Membrane</keyword>
<dbReference type="Gene3D" id="3.20.20.80">
    <property type="entry name" value="Glycosidases"/>
    <property type="match status" value="1"/>
</dbReference>
<dbReference type="InterPro" id="IPR013780">
    <property type="entry name" value="Glyco_hydro_b"/>
</dbReference>
<dbReference type="Pfam" id="PF01055">
    <property type="entry name" value="Glyco_hydro_31_2nd"/>
    <property type="match status" value="1"/>
</dbReference>
<protein>
    <submittedName>
        <fullName evidence="9">Myogenesis-regulating glycosidase-like</fullName>
    </submittedName>
</protein>
<dbReference type="Pfam" id="PF21365">
    <property type="entry name" value="Glyco_hydro_31_3rd"/>
    <property type="match status" value="1"/>
</dbReference>
<sequence>MSCNKRVVIGLVCFALMAVILVVVGIVLWRDYEDDSSQPEDRQIRLTEDIRFSATSFNLTIVGIPEANISAVTARIGQNVIQSEAAICRGREDGTVCRRWPGGRRLNIRPSVQNPGQYGDVIEPIFLSSAGVGIHVDETTPLYVSINEAKSKQLCLVGRTGANTPYYHGSQSASLRYDVCKSKDIASLWKAMAEQFIPKPAASMSDDVLRNPIWCTWAKYKGGINQTLLLEYASLITDNEFPASQIEIDDEWTPKYGDLVFATDKFPDARELIQNLTSEGFPITVWVHPFFNVDSQAFQELSEKNYLVRALHSEKPALTEWWRGKHAGHLDVTNPDAVSWYLDRLDNLKVNYNVTSFKFDAGETKWLPAGYETYETLPNPSVLTRKYVEMAYRSDVKERRQEVRAGYRSQNSSTMVRMLDRASNWSHRRGLKTVIPCALAFGIMGYPFVLPDLIGGNAMDNITIDHTVLPDKELYIRWMEATTFLPVLQFSVGPWDYDEEVVNITRKYVQLHQNFSDLIVNLSKEAVVTGHPIVRPLWWTDPTDQAALTLDTQFLLGNDLLVAPVLEQGAESRDIYILNGDWRDELRGDILSGPQWLYNYTVALHELAYFTRVTA</sequence>
<dbReference type="PANTHER" id="PTHR43053:SF4">
    <property type="entry name" value="MYOGENESIS-REGULATING GLYCOSIDASE"/>
    <property type="match status" value="1"/>
</dbReference>
<evidence type="ECO:0000259" key="6">
    <source>
        <dbReference type="Pfam" id="PF01055"/>
    </source>
</evidence>
<keyword evidence="8" id="KW-1185">Reference proteome</keyword>
<evidence type="ECO:0000313" key="8">
    <source>
        <dbReference type="Proteomes" id="UP000694888"/>
    </source>
</evidence>
<keyword evidence="5" id="KW-0812">Transmembrane</keyword>
<dbReference type="GeneID" id="101852629"/>
<dbReference type="InterPro" id="IPR050985">
    <property type="entry name" value="Alpha-glycosidase_related"/>
</dbReference>
<feature type="domain" description="Glycosyl hydrolase family 31 C-terminal" evidence="7">
    <location>
        <begin position="530"/>
        <end position="612"/>
    </location>
</feature>
<feature type="transmembrane region" description="Helical" evidence="5">
    <location>
        <begin position="7"/>
        <end position="29"/>
    </location>
</feature>
<dbReference type="CDD" id="cd06592">
    <property type="entry name" value="GH31_NET37"/>
    <property type="match status" value="1"/>
</dbReference>
<keyword evidence="2 4" id="KW-0378">Hydrolase</keyword>
<dbReference type="SUPFAM" id="SSF51011">
    <property type="entry name" value="Glycosyl hydrolase domain"/>
    <property type="match status" value="1"/>
</dbReference>
<gene>
    <name evidence="9" type="primary">LOC101852629</name>
</gene>
<dbReference type="RefSeq" id="XP_005099320.1">
    <property type="nucleotide sequence ID" value="XM_005099263.2"/>
</dbReference>
<dbReference type="Gene3D" id="2.60.40.1180">
    <property type="entry name" value="Golgi alpha-mannosidase II"/>
    <property type="match status" value="1"/>
</dbReference>
<reference evidence="9" key="1">
    <citation type="submission" date="2025-08" db="UniProtKB">
        <authorList>
            <consortium name="RefSeq"/>
        </authorList>
    </citation>
    <scope>IDENTIFICATION</scope>
</reference>
<organism evidence="8 9">
    <name type="scientific">Aplysia californica</name>
    <name type="common">California sea hare</name>
    <dbReference type="NCBI Taxonomy" id="6500"/>
    <lineage>
        <taxon>Eukaryota</taxon>
        <taxon>Metazoa</taxon>
        <taxon>Spiralia</taxon>
        <taxon>Lophotrochozoa</taxon>
        <taxon>Mollusca</taxon>
        <taxon>Gastropoda</taxon>
        <taxon>Heterobranchia</taxon>
        <taxon>Euthyneura</taxon>
        <taxon>Tectipleura</taxon>
        <taxon>Aplysiida</taxon>
        <taxon>Aplysioidea</taxon>
        <taxon>Aplysiidae</taxon>
        <taxon>Aplysia</taxon>
    </lineage>
</organism>